<dbReference type="SMART" id="SM00726">
    <property type="entry name" value="UIM"/>
    <property type="match status" value="2"/>
</dbReference>
<feature type="domain" description="ENTH" evidence="12">
    <location>
        <begin position="10"/>
        <end position="143"/>
    </location>
</feature>
<comment type="caution">
    <text evidence="13">The sequence shown here is derived from an EMBL/GenBank/DDBJ whole genome shotgun (WGS) entry which is preliminary data.</text>
</comment>
<dbReference type="InterPro" id="IPR003903">
    <property type="entry name" value="UIM_dom"/>
</dbReference>
<evidence type="ECO:0000256" key="11">
    <source>
        <dbReference type="SAM" id="MobiDB-lite"/>
    </source>
</evidence>
<dbReference type="GO" id="GO:0005543">
    <property type="term" value="F:phospholipid binding"/>
    <property type="evidence" value="ECO:0007669"/>
    <property type="project" value="TreeGrafter"/>
</dbReference>
<feature type="compositionally biased region" description="Acidic residues" evidence="11">
    <location>
        <begin position="208"/>
        <end position="217"/>
    </location>
</feature>
<keyword evidence="4" id="KW-0963">Cytoplasm</keyword>
<dbReference type="CDD" id="cd16991">
    <property type="entry name" value="ENTH_Ent1_Ent2"/>
    <property type="match status" value="1"/>
</dbReference>
<gene>
    <name evidence="13" type="ORF">MKZ38_001453</name>
</gene>
<keyword evidence="10" id="KW-0472">Membrane</keyword>
<organism evidence="13 14">
    <name type="scientific">Zalerion maritima</name>
    <dbReference type="NCBI Taxonomy" id="339359"/>
    <lineage>
        <taxon>Eukaryota</taxon>
        <taxon>Fungi</taxon>
        <taxon>Dikarya</taxon>
        <taxon>Ascomycota</taxon>
        <taxon>Pezizomycotina</taxon>
        <taxon>Sordariomycetes</taxon>
        <taxon>Lulworthiomycetidae</taxon>
        <taxon>Lulworthiales</taxon>
        <taxon>Lulworthiaceae</taxon>
        <taxon>Zalerion</taxon>
    </lineage>
</organism>
<evidence type="ECO:0000256" key="3">
    <source>
        <dbReference type="ARBA" id="ARBA00010130"/>
    </source>
</evidence>
<dbReference type="GO" id="GO:0070530">
    <property type="term" value="F:K63-linked polyubiquitin modification-dependent protein binding"/>
    <property type="evidence" value="ECO:0007669"/>
    <property type="project" value="UniProtKB-ARBA"/>
</dbReference>
<feature type="compositionally biased region" description="Low complexity" evidence="11">
    <location>
        <begin position="351"/>
        <end position="362"/>
    </location>
</feature>
<dbReference type="Proteomes" id="UP001201980">
    <property type="component" value="Unassembled WGS sequence"/>
</dbReference>
<evidence type="ECO:0000256" key="1">
    <source>
        <dbReference type="ARBA" id="ARBA00004170"/>
    </source>
</evidence>
<feature type="compositionally biased region" description="Low complexity" evidence="11">
    <location>
        <begin position="425"/>
        <end position="454"/>
    </location>
</feature>
<evidence type="ECO:0000256" key="5">
    <source>
        <dbReference type="ARBA" id="ARBA00022499"/>
    </source>
</evidence>
<dbReference type="GO" id="GO:0030125">
    <property type="term" value="C:clathrin vesicle coat"/>
    <property type="evidence" value="ECO:0007669"/>
    <property type="project" value="TreeGrafter"/>
</dbReference>
<feature type="compositionally biased region" description="Basic and acidic residues" evidence="11">
    <location>
        <begin position="218"/>
        <end position="237"/>
    </location>
</feature>
<accession>A0AAD5WUZ1</accession>
<dbReference type="GO" id="GO:0000147">
    <property type="term" value="P:actin cortical patch assembly"/>
    <property type="evidence" value="ECO:0007669"/>
    <property type="project" value="UniProtKB-ARBA"/>
</dbReference>
<keyword evidence="8" id="KW-0832">Ubl conjugation</keyword>
<dbReference type="InterPro" id="IPR013809">
    <property type="entry name" value="ENTH"/>
</dbReference>
<name>A0AAD5WUZ1_9PEZI</name>
<evidence type="ECO:0000256" key="6">
    <source>
        <dbReference type="ARBA" id="ARBA00022553"/>
    </source>
</evidence>
<feature type="compositionally biased region" description="Low complexity" evidence="11">
    <location>
        <begin position="332"/>
        <end position="343"/>
    </location>
</feature>
<dbReference type="Pfam" id="PF01417">
    <property type="entry name" value="ENTH"/>
    <property type="match status" value="1"/>
</dbReference>
<keyword evidence="7" id="KW-0677">Repeat</keyword>
<dbReference type="GO" id="GO:0006897">
    <property type="term" value="P:endocytosis"/>
    <property type="evidence" value="ECO:0007669"/>
    <property type="project" value="TreeGrafter"/>
</dbReference>
<reference evidence="13" key="1">
    <citation type="submission" date="2022-07" db="EMBL/GenBank/DDBJ databases">
        <title>Draft genome sequence of Zalerion maritima ATCC 34329, a (micro)plastics degrading marine fungus.</title>
        <authorList>
            <person name="Paco A."/>
            <person name="Goncalves M.F.M."/>
            <person name="Rocha-Santos T.A.P."/>
            <person name="Alves A."/>
        </authorList>
    </citation>
    <scope>NUCLEOTIDE SEQUENCE</scope>
    <source>
        <strain evidence="13">ATCC 34329</strain>
    </source>
</reference>
<evidence type="ECO:0000256" key="9">
    <source>
        <dbReference type="ARBA" id="ARBA00023121"/>
    </source>
</evidence>
<dbReference type="SUPFAM" id="SSF48464">
    <property type="entry name" value="ENTH/VHS domain"/>
    <property type="match status" value="1"/>
</dbReference>
<evidence type="ECO:0000256" key="8">
    <source>
        <dbReference type="ARBA" id="ARBA00022843"/>
    </source>
</evidence>
<dbReference type="GO" id="GO:0007015">
    <property type="term" value="P:actin filament organization"/>
    <property type="evidence" value="ECO:0007669"/>
    <property type="project" value="TreeGrafter"/>
</dbReference>
<evidence type="ECO:0000313" key="13">
    <source>
        <dbReference type="EMBL" id="KAJ2906472.1"/>
    </source>
</evidence>
<dbReference type="PROSITE" id="PS50330">
    <property type="entry name" value="UIM"/>
    <property type="match status" value="1"/>
</dbReference>
<dbReference type="SMART" id="SM00273">
    <property type="entry name" value="ENTH"/>
    <property type="match status" value="1"/>
</dbReference>
<evidence type="ECO:0000256" key="7">
    <source>
        <dbReference type="ARBA" id="ARBA00022737"/>
    </source>
</evidence>
<evidence type="ECO:0000259" key="12">
    <source>
        <dbReference type="PROSITE" id="PS50942"/>
    </source>
</evidence>
<evidence type="ECO:0000256" key="4">
    <source>
        <dbReference type="ARBA" id="ARBA00022490"/>
    </source>
</evidence>
<dbReference type="InterPro" id="IPR008942">
    <property type="entry name" value="ENTH_VHS"/>
</dbReference>
<dbReference type="GO" id="GO:0005768">
    <property type="term" value="C:endosome"/>
    <property type="evidence" value="ECO:0007669"/>
    <property type="project" value="TreeGrafter"/>
</dbReference>
<dbReference type="GO" id="GO:0030276">
    <property type="term" value="F:clathrin binding"/>
    <property type="evidence" value="ECO:0007669"/>
    <property type="project" value="TreeGrafter"/>
</dbReference>
<dbReference type="Gene3D" id="1.25.40.90">
    <property type="match status" value="1"/>
</dbReference>
<feature type="region of interest" description="Disordered" evidence="11">
    <location>
        <begin position="300"/>
        <end position="489"/>
    </location>
</feature>
<comment type="similarity">
    <text evidence="3">Belongs to the epsin family.</text>
</comment>
<keyword evidence="14" id="KW-1185">Reference proteome</keyword>
<dbReference type="GO" id="GO:0005886">
    <property type="term" value="C:plasma membrane"/>
    <property type="evidence" value="ECO:0007669"/>
    <property type="project" value="TreeGrafter"/>
</dbReference>
<protein>
    <submittedName>
        <fullName evidence="13">Epsin-1</fullName>
    </submittedName>
</protein>
<dbReference type="PROSITE" id="PS50942">
    <property type="entry name" value="ENTH"/>
    <property type="match status" value="1"/>
</dbReference>
<dbReference type="FunFam" id="1.25.40.90:FF:000010">
    <property type="entry name" value="EH domain binding protein"/>
    <property type="match status" value="1"/>
</dbReference>
<feature type="region of interest" description="Disordered" evidence="11">
    <location>
        <begin position="144"/>
        <end position="253"/>
    </location>
</feature>
<keyword evidence="9" id="KW-0446">Lipid-binding</keyword>
<proteinExistence type="inferred from homology"/>
<dbReference type="PANTHER" id="PTHR12276:SF110">
    <property type="entry name" value="EPSIN-1-RELATED"/>
    <property type="match status" value="1"/>
</dbReference>
<dbReference type="EMBL" id="JAKWBI020000013">
    <property type="protein sequence ID" value="KAJ2906472.1"/>
    <property type="molecule type" value="Genomic_DNA"/>
</dbReference>
<keyword evidence="6" id="KW-0597">Phosphoprotein</keyword>
<evidence type="ECO:0000256" key="10">
    <source>
        <dbReference type="ARBA" id="ARBA00023136"/>
    </source>
</evidence>
<sequence>MSKVIRSVKNVTKGYSNVQVKVREATSNDPWGPTGTQMSEIAQRTFNGPTEFYEIVDMLDKRLNDKGKNWRHVLKALKVLDYCLHEGSESIVTWARQNIYIIKTLREFQYVDEEGRDVGQNVRVAAKELTSLILDEERLRSERSDRKTWKSRVTGIEEFGPPQGESSTPRRPRERRNVGDPEDAQYRLAIEASLNQEEEDRRRRASQGDDDDGDDELERALKLSKEEEEARKQREMDNANAASLFDDTPTTTQPQPTGFNQGYQQGSAVDFFANPIDQNQMQPQPQTGYIGNMYTGYPQNQPTGFQNGFQTGYQNGFGMQQPQPTTFDAFGQQQQQQPLAQQPTSFNPYAQQMQQPQQQQQQEHAAQPGSNNPWATGNSGLQTPQSLQPTPTGSNNPFASTSSFGRPQAQKLSSLSSLPEQQPMTTFNQPNNTFSQQPQQQPSFNQPQQQQQPQREISEHEAKLNALLSSGDGMDTFGNTGNLRIPAQHTAPGTFVNSAGANLNKLSSEPTGNNPFLRQQFTGMPQVTYNQMPAATGPAGMNGGFGAQGSNPFAQRQQQNGQNGDLIQL</sequence>
<keyword evidence="5" id="KW-1017">Isopeptide bond</keyword>
<feature type="region of interest" description="Disordered" evidence="11">
    <location>
        <begin position="532"/>
        <end position="569"/>
    </location>
</feature>
<dbReference type="AlphaFoldDB" id="A0AAD5WUZ1"/>
<evidence type="ECO:0000313" key="14">
    <source>
        <dbReference type="Proteomes" id="UP001201980"/>
    </source>
</evidence>
<feature type="compositionally biased region" description="Polar residues" evidence="11">
    <location>
        <begin position="368"/>
        <end position="405"/>
    </location>
</feature>
<evidence type="ECO:0000256" key="2">
    <source>
        <dbReference type="ARBA" id="ARBA00004496"/>
    </source>
</evidence>
<comment type="subcellular location">
    <subcellularLocation>
        <location evidence="2">Cytoplasm</location>
    </subcellularLocation>
    <subcellularLocation>
        <location evidence="1">Membrane</location>
        <topology evidence="1">Peripheral membrane protein</topology>
    </subcellularLocation>
</comment>
<feature type="compositionally biased region" description="Polar residues" evidence="11">
    <location>
        <begin position="548"/>
        <end position="569"/>
    </location>
</feature>
<feature type="compositionally biased region" description="Polar residues" evidence="11">
    <location>
        <begin position="300"/>
        <end position="326"/>
    </location>
</feature>
<dbReference type="PANTHER" id="PTHR12276">
    <property type="entry name" value="EPSIN/ENT-RELATED"/>
    <property type="match status" value="1"/>
</dbReference>